<protein>
    <submittedName>
        <fullName evidence="2">RES family NAD+ phosphorylase</fullName>
    </submittedName>
</protein>
<dbReference type="Proteomes" id="UP001595990">
    <property type="component" value="Unassembled WGS sequence"/>
</dbReference>
<dbReference type="EMBL" id="JBHSFS010000043">
    <property type="protein sequence ID" value="MFC4518324.1"/>
    <property type="molecule type" value="Genomic_DNA"/>
</dbReference>
<accession>A0ABV9BW93</accession>
<dbReference type="RefSeq" id="WP_417924590.1">
    <property type="nucleotide sequence ID" value="NZ_JBHSFS010000043.1"/>
</dbReference>
<proteinExistence type="predicted"/>
<dbReference type="InterPro" id="IPR014914">
    <property type="entry name" value="RES_dom"/>
</dbReference>
<dbReference type="SMART" id="SM00953">
    <property type="entry name" value="RES"/>
    <property type="match status" value="1"/>
</dbReference>
<organism evidence="2 3">
    <name type="scientific">Streptomyces ehimensis</name>
    <dbReference type="NCBI Taxonomy" id="68195"/>
    <lineage>
        <taxon>Bacteria</taxon>
        <taxon>Bacillati</taxon>
        <taxon>Actinomycetota</taxon>
        <taxon>Actinomycetes</taxon>
        <taxon>Kitasatosporales</taxon>
        <taxon>Streptomycetaceae</taxon>
        <taxon>Streptomyces</taxon>
    </lineage>
</organism>
<sequence length="207" mass="22917">MTDPPRDLVPFPLKKNTRLYRIYPRMYKGRPGKPAWYCDGDPVCRFDTPGSGTCYAASSPEGAFIEVFHRFWDAGIPLDTVAQMSHVYMHVVDLHQLADLTDNANLNVMGISDALANEVDKNYPLSHAFAQEARSYGLNGVHWTSVRDRAGRTNFALFADAGGDYEDILLVVDGKGPIPDDVVNRVAAEFRLALLPPSRGSYPVRGT</sequence>
<reference evidence="3" key="1">
    <citation type="journal article" date="2019" name="Int. J. Syst. Evol. Microbiol.">
        <title>The Global Catalogue of Microorganisms (GCM) 10K type strain sequencing project: providing services to taxonomists for standard genome sequencing and annotation.</title>
        <authorList>
            <consortium name="The Broad Institute Genomics Platform"/>
            <consortium name="The Broad Institute Genome Sequencing Center for Infectious Disease"/>
            <person name="Wu L."/>
            <person name="Ma J."/>
        </authorList>
    </citation>
    <scope>NUCLEOTIDE SEQUENCE [LARGE SCALE GENOMIC DNA]</scope>
    <source>
        <strain evidence="3">CECT 8064</strain>
    </source>
</reference>
<keyword evidence="3" id="KW-1185">Reference proteome</keyword>
<evidence type="ECO:0000313" key="3">
    <source>
        <dbReference type="Proteomes" id="UP001595990"/>
    </source>
</evidence>
<evidence type="ECO:0000313" key="2">
    <source>
        <dbReference type="EMBL" id="MFC4518324.1"/>
    </source>
</evidence>
<comment type="caution">
    <text evidence="2">The sequence shown here is derived from an EMBL/GenBank/DDBJ whole genome shotgun (WGS) entry which is preliminary data.</text>
</comment>
<gene>
    <name evidence="2" type="ORF">ACFPEN_36335</name>
</gene>
<feature type="domain" description="RES" evidence="1">
    <location>
        <begin position="37"/>
        <end position="167"/>
    </location>
</feature>
<evidence type="ECO:0000259" key="1">
    <source>
        <dbReference type="SMART" id="SM00953"/>
    </source>
</evidence>
<dbReference type="Pfam" id="PF08808">
    <property type="entry name" value="RES"/>
    <property type="match status" value="1"/>
</dbReference>
<name>A0ABV9BW93_9ACTN</name>